<proteinExistence type="predicted"/>
<evidence type="ECO:0008006" key="3">
    <source>
        <dbReference type="Google" id="ProtNLM"/>
    </source>
</evidence>
<name>A0ABQ1N379_9BACT</name>
<sequence>MKRLDPFKGFRESREEFKKAVPSKVFYNHFSAIAMNITESKDKYDFKNINYYNTLKTKNPKFDIDQCRKLLWNAWSTEYALNISAGDGLDDYYRVAMHWHFPQAYYSVYLAMTAFHETQGTANDQHEKSIKIFSESVKHGHYPMAVSFYAEGGHEDFSYHNMSEYKGKNNDFQSLTKVKNLKDAHYQIVSFLKSTREKNVKDKRKRAETANSKNKFFQNGKGELLKNFKAKHWNKLYESIPQTSLLNIMYRLRIKANYHDIEAFLNAEIDFQSFHKCLCQIVGYINLVHEAYILKAIGKADYEKVLNGFNQNLCKDLSLKRYNSTLINL</sequence>
<evidence type="ECO:0000313" key="2">
    <source>
        <dbReference type="Proteomes" id="UP000635885"/>
    </source>
</evidence>
<protein>
    <recommendedName>
        <fullName evidence="3">Sel1 repeat family protein</fullName>
    </recommendedName>
</protein>
<reference evidence="2" key="1">
    <citation type="journal article" date="2019" name="Int. J. Syst. Evol. Microbiol.">
        <title>The Global Catalogue of Microorganisms (GCM) 10K type strain sequencing project: providing services to taxonomists for standard genome sequencing and annotation.</title>
        <authorList>
            <consortium name="The Broad Institute Genomics Platform"/>
            <consortium name="The Broad Institute Genome Sequencing Center for Infectious Disease"/>
            <person name="Wu L."/>
            <person name="Ma J."/>
        </authorList>
    </citation>
    <scope>NUCLEOTIDE SEQUENCE [LARGE SCALE GENOMIC DNA]</scope>
    <source>
        <strain evidence="2">CGMCC 1.12479</strain>
    </source>
</reference>
<dbReference type="Proteomes" id="UP000635885">
    <property type="component" value="Unassembled WGS sequence"/>
</dbReference>
<evidence type="ECO:0000313" key="1">
    <source>
        <dbReference type="EMBL" id="GGC52214.1"/>
    </source>
</evidence>
<dbReference type="EMBL" id="BMFD01000017">
    <property type="protein sequence ID" value="GGC52214.1"/>
    <property type="molecule type" value="Genomic_DNA"/>
</dbReference>
<accession>A0ABQ1N379</accession>
<dbReference type="RefSeq" id="WP_188444243.1">
    <property type="nucleotide sequence ID" value="NZ_BMFD01000017.1"/>
</dbReference>
<comment type="caution">
    <text evidence="1">The sequence shown here is derived from an EMBL/GenBank/DDBJ whole genome shotgun (WGS) entry which is preliminary data.</text>
</comment>
<keyword evidence="2" id="KW-1185">Reference proteome</keyword>
<gene>
    <name evidence="1" type="ORF">GCM10010993_33370</name>
</gene>
<organism evidence="1 2">
    <name type="scientific">Belliella aquatica</name>
    <dbReference type="NCBI Taxonomy" id="1323734"/>
    <lineage>
        <taxon>Bacteria</taxon>
        <taxon>Pseudomonadati</taxon>
        <taxon>Bacteroidota</taxon>
        <taxon>Cytophagia</taxon>
        <taxon>Cytophagales</taxon>
        <taxon>Cyclobacteriaceae</taxon>
        <taxon>Belliella</taxon>
    </lineage>
</organism>